<protein>
    <submittedName>
        <fullName evidence="1">Uncharacterized protein</fullName>
    </submittedName>
</protein>
<dbReference type="EMBL" id="LPUF01000004">
    <property type="protein sequence ID" value="OQK15293.1"/>
    <property type="molecule type" value="Genomic_DNA"/>
</dbReference>
<dbReference type="Proteomes" id="UP000191980">
    <property type="component" value="Unassembled WGS sequence"/>
</dbReference>
<comment type="caution">
    <text evidence="1">The sequence shown here is derived from an EMBL/GenBank/DDBJ whole genome shotgun (WGS) entry which is preliminary data.</text>
</comment>
<evidence type="ECO:0000313" key="1">
    <source>
        <dbReference type="EMBL" id="OQK15293.1"/>
    </source>
</evidence>
<proteinExistence type="predicted"/>
<evidence type="ECO:0000313" key="2">
    <source>
        <dbReference type="Proteomes" id="UP000191980"/>
    </source>
</evidence>
<name>A0A1V8M1J3_9GAMM</name>
<gene>
    <name evidence="1" type="ORF">AU255_17625</name>
</gene>
<keyword evidence="2" id="KW-1185">Reference proteome</keyword>
<dbReference type="AlphaFoldDB" id="A0A1V8M1J3"/>
<organism evidence="1 2">
    <name type="scientific">Methyloprofundus sedimenti</name>
    <dbReference type="NCBI Taxonomy" id="1420851"/>
    <lineage>
        <taxon>Bacteria</taxon>
        <taxon>Pseudomonadati</taxon>
        <taxon>Pseudomonadota</taxon>
        <taxon>Gammaproteobacteria</taxon>
        <taxon>Methylococcales</taxon>
        <taxon>Methylococcaceae</taxon>
        <taxon>Methyloprofundus</taxon>
    </lineage>
</organism>
<accession>A0A1V8M1J3</accession>
<sequence>MQGRKCYILVDPLGLIMVFVDTADSVKEWDSAKLYANHLQVVVKKYAVFRWAKEYTKSERN</sequence>
<reference evidence="1 2" key="1">
    <citation type="submission" date="2015-12" db="EMBL/GenBank/DDBJ databases">
        <authorList>
            <person name="Shamseldin A."/>
            <person name="Moawad H."/>
            <person name="Abd El-Rahim W.M."/>
            <person name="Sadowsky M.J."/>
        </authorList>
    </citation>
    <scope>NUCLEOTIDE SEQUENCE [LARGE SCALE GENOMIC DNA]</scope>
    <source>
        <strain evidence="1 2">WF1</strain>
    </source>
</reference>